<feature type="chain" id="PRO_5045859422" evidence="2">
    <location>
        <begin position="20"/>
        <end position="426"/>
    </location>
</feature>
<evidence type="ECO:0000256" key="2">
    <source>
        <dbReference type="SAM" id="SignalP"/>
    </source>
</evidence>
<dbReference type="Proteomes" id="UP001180481">
    <property type="component" value="Chromosome"/>
</dbReference>
<accession>A0ABY9RA01</accession>
<dbReference type="EMBL" id="CP133721">
    <property type="protein sequence ID" value="WMW77969.1"/>
    <property type="molecule type" value="Genomic_DNA"/>
</dbReference>
<organism evidence="4 5">
    <name type="scientific">Flavobacterium nakdongensis</name>
    <dbReference type="NCBI Taxonomy" id="3073563"/>
    <lineage>
        <taxon>Bacteria</taxon>
        <taxon>Pseudomonadati</taxon>
        <taxon>Bacteroidota</taxon>
        <taxon>Flavobacteriia</taxon>
        <taxon>Flavobacteriales</taxon>
        <taxon>Flavobacteriaceae</taxon>
        <taxon>Flavobacterium</taxon>
    </lineage>
</organism>
<evidence type="ECO:0000313" key="5">
    <source>
        <dbReference type="Proteomes" id="UP001180481"/>
    </source>
</evidence>
<dbReference type="PROSITE" id="PS51688">
    <property type="entry name" value="ICA"/>
    <property type="match status" value="1"/>
</dbReference>
<reference evidence="4" key="1">
    <citation type="submission" date="2023-09" db="EMBL/GenBank/DDBJ databases">
        <title>Flavobacterium sp. 20NA77.7 isolated from freshwater.</title>
        <authorList>
            <person name="Le V."/>
            <person name="Ko S.-R."/>
            <person name="Ahn C.-Y."/>
            <person name="Oh H.-M."/>
        </authorList>
    </citation>
    <scope>NUCLEOTIDE SEQUENCE</scope>
    <source>
        <strain evidence="4">20NA77.7</strain>
    </source>
</reference>
<feature type="domain" description="Peptidase S74" evidence="3">
    <location>
        <begin position="321"/>
        <end position="419"/>
    </location>
</feature>
<keyword evidence="2" id="KW-0732">Signal</keyword>
<keyword evidence="1" id="KW-0175">Coiled coil</keyword>
<evidence type="ECO:0000313" key="4">
    <source>
        <dbReference type="EMBL" id="WMW77969.1"/>
    </source>
</evidence>
<evidence type="ECO:0000256" key="1">
    <source>
        <dbReference type="SAM" id="Coils"/>
    </source>
</evidence>
<dbReference type="InterPro" id="IPR036388">
    <property type="entry name" value="WH-like_DNA-bd_sf"/>
</dbReference>
<evidence type="ECO:0000259" key="3">
    <source>
        <dbReference type="PROSITE" id="PS51688"/>
    </source>
</evidence>
<dbReference type="Gene3D" id="1.10.10.10">
    <property type="entry name" value="Winged helix-like DNA-binding domain superfamily/Winged helix DNA-binding domain"/>
    <property type="match status" value="1"/>
</dbReference>
<feature type="signal peptide" evidence="2">
    <location>
        <begin position="1"/>
        <end position="19"/>
    </location>
</feature>
<sequence length="426" mass="45004">MRLTFRHIFLILSCGIISAQSGVGTTTPINKFQVETTTADPASSGSASNGNLRLSGTSGSHVLDFGLSSSSTFSWIQARSKSAYGTNYNLLLNPNGGNVGIGTSNPTAKLNIVGGGVRIFSGIGNNVSRPAINTTVIGNYEIRGVGSAGTASQADGGDDGFLRLSAGGGTNSNTQASIDISGFSSVADMNSNVLFRTTGVERMRIDNSGKVGIGTLNPSTTLTVGMSDGTVSGEITLNPSNSANEGGQLTFKKSITNSTYDWTIDQVGDATSPRFRIFPGGAETNGIVIKENGYVGIGNANPTTKLYVNGDITANSVAGTSDARYKTNIKPVTGALEKVKALQGVYFNWNQKAFPQKEFGNQVELGFIAQEVEKIVPEVVTKEINNEEYRAVKYDKVVALLVEAIKEQQKQIDELQKKVKELSKKN</sequence>
<dbReference type="Pfam" id="PF13884">
    <property type="entry name" value="Peptidase_S74"/>
    <property type="match status" value="1"/>
</dbReference>
<name>A0ABY9RA01_9FLAO</name>
<dbReference type="RefSeq" id="WP_309532296.1">
    <property type="nucleotide sequence ID" value="NZ_CP133721.1"/>
</dbReference>
<keyword evidence="5" id="KW-1185">Reference proteome</keyword>
<dbReference type="InterPro" id="IPR030392">
    <property type="entry name" value="S74_ICA"/>
</dbReference>
<proteinExistence type="predicted"/>
<protein>
    <submittedName>
        <fullName evidence="4">Tail fiber domain-containing protein</fullName>
    </submittedName>
</protein>
<gene>
    <name evidence="4" type="ORF">RF683_00560</name>
</gene>
<feature type="coiled-coil region" evidence="1">
    <location>
        <begin position="398"/>
        <end position="425"/>
    </location>
</feature>